<keyword evidence="11" id="KW-1185">Reference proteome</keyword>
<protein>
    <submittedName>
        <fullName evidence="10">Efflux RND transporter periplasmic adaptor subunit</fullName>
    </submittedName>
</protein>
<dbReference type="PROSITE" id="PS00543">
    <property type="entry name" value="HLYD_FAMILY"/>
    <property type="match status" value="1"/>
</dbReference>
<evidence type="ECO:0000256" key="5">
    <source>
        <dbReference type="ARBA" id="ARBA00022989"/>
    </source>
</evidence>
<accession>A0ABU3R1U7</accession>
<comment type="caution">
    <text evidence="10">The sequence shown here is derived from an EMBL/GenBank/DDBJ whole genome shotgun (WGS) entry which is preliminary data.</text>
</comment>
<evidence type="ECO:0000313" key="11">
    <source>
        <dbReference type="Proteomes" id="UP001257914"/>
    </source>
</evidence>
<proteinExistence type="inferred from homology"/>
<dbReference type="PANTHER" id="PTHR30386">
    <property type="entry name" value="MEMBRANE FUSION SUBUNIT OF EMRAB-TOLC MULTIDRUG EFFLUX PUMP"/>
    <property type="match status" value="1"/>
</dbReference>
<dbReference type="Pfam" id="PF26002">
    <property type="entry name" value="Beta-barrel_AprE"/>
    <property type="match status" value="1"/>
</dbReference>
<dbReference type="InterPro" id="IPR050739">
    <property type="entry name" value="MFP"/>
</dbReference>
<dbReference type="Proteomes" id="UP001257914">
    <property type="component" value="Unassembled WGS sequence"/>
</dbReference>
<reference evidence="10 11" key="1">
    <citation type="submission" date="2023-10" db="EMBL/GenBank/DDBJ databases">
        <title>Psychrosphaera aquimaarina strain SW33 isolated from seawater.</title>
        <authorList>
            <person name="Bayburt H."/>
            <person name="Kim J.M."/>
            <person name="Choi B.J."/>
            <person name="Jeon C.O."/>
        </authorList>
    </citation>
    <scope>NUCLEOTIDE SEQUENCE [LARGE SCALE GENOMIC DNA]</scope>
    <source>
        <strain evidence="10 11">KCTC 52743</strain>
    </source>
</reference>
<evidence type="ECO:0000256" key="6">
    <source>
        <dbReference type="ARBA" id="ARBA00023136"/>
    </source>
</evidence>
<evidence type="ECO:0000256" key="1">
    <source>
        <dbReference type="ARBA" id="ARBA00004167"/>
    </source>
</evidence>
<evidence type="ECO:0000256" key="4">
    <source>
        <dbReference type="ARBA" id="ARBA00022692"/>
    </source>
</evidence>
<dbReference type="PANTHER" id="PTHR30386:SF28">
    <property type="entry name" value="EXPORTED PROTEIN"/>
    <property type="match status" value="1"/>
</dbReference>
<evidence type="ECO:0000256" key="7">
    <source>
        <dbReference type="SAM" id="Coils"/>
    </source>
</evidence>
<evidence type="ECO:0000256" key="8">
    <source>
        <dbReference type="SAM" id="Phobius"/>
    </source>
</evidence>
<gene>
    <name evidence="10" type="ORF">RT723_10700</name>
</gene>
<keyword evidence="3" id="KW-0813">Transport</keyword>
<dbReference type="Gene3D" id="2.40.50.100">
    <property type="match status" value="1"/>
</dbReference>
<organism evidence="10 11">
    <name type="scientific">Psychrosphaera aquimarina</name>
    <dbReference type="NCBI Taxonomy" id="2044854"/>
    <lineage>
        <taxon>Bacteria</taxon>
        <taxon>Pseudomonadati</taxon>
        <taxon>Pseudomonadota</taxon>
        <taxon>Gammaproteobacteria</taxon>
        <taxon>Alteromonadales</taxon>
        <taxon>Pseudoalteromonadaceae</taxon>
        <taxon>Psychrosphaera</taxon>
    </lineage>
</organism>
<dbReference type="InterPro" id="IPR006144">
    <property type="entry name" value="Secretion_HlyD_CS"/>
</dbReference>
<comment type="similarity">
    <text evidence="2">Belongs to the membrane fusion protein (MFP) (TC 8.A.1) family.</text>
</comment>
<comment type="subcellular location">
    <subcellularLocation>
        <location evidence="1">Membrane</location>
        <topology evidence="1">Single-pass membrane protein</topology>
    </subcellularLocation>
</comment>
<feature type="domain" description="AprE-like beta-barrel" evidence="9">
    <location>
        <begin position="298"/>
        <end position="392"/>
    </location>
</feature>
<evidence type="ECO:0000256" key="3">
    <source>
        <dbReference type="ARBA" id="ARBA00022448"/>
    </source>
</evidence>
<evidence type="ECO:0000256" key="2">
    <source>
        <dbReference type="ARBA" id="ARBA00009477"/>
    </source>
</evidence>
<keyword evidence="4 8" id="KW-0812">Transmembrane</keyword>
<evidence type="ECO:0000259" key="9">
    <source>
        <dbReference type="Pfam" id="PF26002"/>
    </source>
</evidence>
<dbReference type="RefSeq" id="WP_315947066.1">
    <property type="nucleotide sequence ID" value="NZ_JAWCUA010000007.1"/>
</dbReference>
<sequence length="414" mass="47143">MSLFRKEAISHQNGRLVGAIVLTQPMSLKLTVISILLIASSIIVFLFTAEYSRKETVRGFLMPNKGVIKSLVNQSGTIEKVWVKEGDKVTKGQILVSLRVQQNNHEGIAVSQQLIAQLNRQSLLFDDELKQHHSLQKQQVLNLKQNIESLIKEQAALEEQLLLAQQKFTLLQNQQGDFRKLNNNGYLSELEKDNQLQSLLSVQLEQKNITRLLLQQRKELNLAEYNLARAPQQYALQVNTINRQKVEVDRQISQLTSNYEYTVTASHNGTVTGVQVVEGQAVQTSKLLMFILPAGSELVAELLLPTRSVGFVQSGQFARLRFDAFPYQRFGFIQSQITRIDKALISPNEAQLPVQLNEPMYRLRAKLEHQQFVAYGKQIDLISGMLFEADIMLEQRTLIEWLFEPVYSLKGRIS</sequence>
<dbReference type="EMBL" id="JAWCUA010000007">
    <property type="protein sequence ID" value="MDU0113457.1"/>
    <property type="molecule type" value="Genomic_DNA"/>
</dbReference>
<keyword evidence="6 8" id="KW-0472">Membrane</keyword>
<name>A0ABU3R1U7_9GAMM</name>
<dbReference type="PRINTS" id="PR01490">
    <property type="entry name" value="RTXTOXIND"/>
</dbReference>
<evidence type="ECO:0000313" key="10">
    <source>
        <dbReference type="EMBL" id="MDU0113457.1"/>
    </source>
</evidence>
<feature type="transmembrane region" description="Helical" evidence="8">
    <location>
        <begin position="30"/>
        <end position="49"/>
    </location>
</feature>
<dbReference type="InterPro" id="IPR058982">
    <property type="entry name" value="Beta-barrel_AprE"/>
</dbReference>
<feature type="coiled-coil region" evidence="7">
    <location>
        <begin position="133"/>
        <end position="174"/>
    </location>
</feature>
<keyword evidence="7" id="KW-0175">Coiled coil</keyword>
<keyword evidence="5 8" id="KW-1133">Transmembrane helix</keyword>